<feature type="compositionally biased region" description="Basic and acidic residues" evidence="1">
    <location>
        <begin position="359"/>
        <end position="369"/>
    </location>
</feature>
<feature type="compositionally biased region" description="Basic residues" evidence="1">
    <location>
        <begin position="196"/>
        <end position="205"/>
    </location>
</feature>
<feature type="compositionally biased region" description="Basic and acidic residues" evidence="1">
    <location>
        <begin position="14"/>
        <end position="23"/>
    </location>
</feature>
<accession>A0ABR2ZEN7</accession>
<feature type="compositionally biased region" description="Polar residues" evidence="1">
    <location>
        <begin position="310"/>
        <end position="328"/>
    </location>
</feature>
<protein>
    <recommendedName>
        <fullName evidence="4">Zn(2)-C6 fungal-type domain-containing protein</fullName>
    </recommendedName>
</protein>
<organism evidence="2 3">
    <name type="scientific">Marasmius tenuissimus</name>
    <dbReference type="NCBI Taxonomy" id="585030"/>
    <lineage>
        <taxon>Eukaryota</taxon>
        <taxon>Fungi</taxon>
        <taxon>Dikarya</taxon>
        <taxon>Basidiomycota</taxon>
        <taxon>Agaricomycotina</taxon>
        <taxon>Agaricomycetes</taxon>
        <taxon>Agaricomycetidae</taxon>
        <taxon>Agaricales</taxon>
        <taxon>Marasmiineae</taxon>
        <taxon>Marasmiaceae</taxon>
        <taxon>Marasmius</taxon>
    </lineage>
</organism>
<feature type="compositionally biased region" description="Acidic residues" evidence="1">
    <location>
        <begin position="215"/>
        <end position="228"/>
    </location>
</feature>
<evidence type="ECO:0000313" key="2">
    <source>
        <dbReference type="EMBL" id="KAL0059238.1"/>
    </source>
</evidence>
<feature type="compositionally biased region" description="Acidic residues" evidence="1">
    <location>
        <begin position="55"/>
        <end position="83"/>
    </location>
</feature>
<comment type="caution">
    <text evidence="2">The sequence shown here is derived from an EMBL/GenBank/DDBJ whole genome shotgun (WGS) entry which is preliminary data.</text>
</comment>
<reference evidence="2 3" key="1">
    <citation type="submission" date="2024-05" db="EMBL/GenBank/DDBJ databases">
        <title>A draft genome resource for the thread blight pathogen Marasmius tenuissimus strain MS-2.</title>
        <authorList>
            <person name="Yulfo-Soto G.E."/>
            <person name="Baruah I.K."/>
            <person name="Amoako-Attah I."/>
            <person name="Bukari Y."/>
            <person name="Meinhardt L.W."/>
            <person name="Bailey B.A."/>
            <person name="Cohen S.P."/>
        </authorList>
    </citation>
    <scope>NUCLEOTIDE SEQUENCE [LARGE SCALE GENOMIC DNA]</scope>
    <source>
        <strain evidence="2 3">MS-2</strain>
    </source>
</reference>
<evidence type="ECO:0000256" key="1">
    <source>
        <dbReference type="SAM" id="MobiDB-lite"/>
    </source>
</evidence>
<name>A0ABR2ZEN7_9AGAR</name>
<dbReference type="Proteomes" id="UP001437256">
    <property type="component" value="Unassembled WGS sequence"/>
</dbReference>
<gene>
    <name evidence="2" type="ORF">AAF712_014016</name>
</gene>
<feature type="non-terminal residue" evidence="2">
    <location>
        <position position="537"/>
    </location>
</feature>
<proteinExistence type="predicted"/>
<feature type="compositionally biased region" description="Polar residues" evidence="1">
    <location>
        <begin position="1"/>
        <end position="10"/>
    </location>
</feature>
<feature type="compositionally biased region" description="Polar residues" evidence="1">
    <location>
        <begin position="380"/>
        <end position="389"/>
    </location>
</feature>
<evidence type="ECO:0000313" key="3">
    <source>
        <dbReference type="Proteomes" id="UP001437256"/>
    </source>
</evidence>
<feature type="region of interest" description="Disordered" evidence="1">
    <location>
        <begin position="191"/>
        <end position="285"/>
    </location>
</feature>
<feature type="region of interest" description="Disordered" evidence="1">
    <location>
        <begin position="1"/>
        <end position="92"/>
    </location>
</feature>
<evidence type="ECO:0008006" key="4">
    <source>
        <dbReference type="Google" id="ProtNLM"/>
    </source>
</evidence>
<feature type="region of interest" description="Disordered" evidence="1">
    <location>
        <begin position="309"/>
        <end position="408"/>
    </location>
</feature>
<keyword evidence="3" id="KW-1185">Reference proteome</keyword>
<dbReference type="EMBL" id="JBBXMP010000240">
    <property type="protein sequence ID" value="KAL0059238.1"/>
    <property type="molecule type" value="Genomic_DNA"/>
</dbReference>
<sequence length="537" mass="58860">MSSAPRNSTPRSKKLNEGRKGSGDEMANGSPRDNLEQVEMSSRKAKDASWSEGSGESEIDEPDSGSDDEDQDSDDDEQTDTDIDSQAPTTTITPALRKKFQWLYNSRGSDKVVFEWKKRNNNNKCDRCASYDLPCTSNLSDRKTVCNECGATRARTCSRTDVFRKDNTMSQMGISEGLFEALKRGYFGDKKETSMKKGKNKRQAVKRRDVRGEENVEEDELESDDEEVQQGSDTVAMEVVGTALARRNPNTKRDSKGLQPKRKRTTSSDGGEPVPPAKKVKPHNQVEVVITKPGVDRIREQALRARRNDSVITVPTRTVKSSERQTNPRSDRVQEAQAANDVEPVDNVIRGSKRKRHPTEKAKHAQGEKKKSKKYRGSVSRDTTISHSAGLTPDLTPIETATNSSRTPPRIDALKTIARSRPIPLATSRSPELTAGTTATPSTSATMIAARGPLTSSASASMSTTCVPSSILIQNTVSAPPACPYLNVPTTPAPARSLQCPQTRSIPPELSLSVLKRALEDISSDLRYGRIDVPSAM</sequence>